<dbReference type="EMBL" id="SWDB01000037">
    <property type="protein sequence ID" value="TKB43548.1"/>
    <property type="molecule type" value="Genomic_DNA"/>
</dbReference>
<dbReference type="Pfam" id="PF07221">
    <property type="entry name" value="GlcNAc_2-epim"/>
    <property type="match status" value="1"/>
</dbReference>
<dbReference type="Gene3D" id="1.50.10.10">
    <property type="match status" value="1"/>
</dbReference>
<dbReference type="Proteomes" id="UP000307999">
    <property type="component" value="Unassembled WGS sequence"/>
</dbReference>
<sequence>MSEQLDQQIKRYASWLKEKSVPLWATKGMDKRGGSIERFTSDGDIDLTTNKRVRVQARQMFVFSAAHQQGWINNGLPLIAELEHYVNTHAYVEGQSLYAHLLNCDNKIIDPRFDLYDIAFFLLAYAWRYRVFNDLNALAKADQLLNQIDTHLKGSPGGWMEGNYVSEYRRQNPHMHLFEAFITLYDVTRNGKWLAKAGEIYCLFETQFFDHQSGTLREYFNNDWSLLHDEMGDIVEPGHMLEWVWLLRQYQRLTQAPVNNYCDRLYNKAIEIGLDPKDGLLFDAVDKNGHILKSTKRCWPVTEWIKASLAQAHYHQSDHKQDIHRYLLDASRAIDALMTHFCDPNGSGYYIDQRGADGQVLSDVAPASTLYHLVLAGLESEKFARDHL</sequence>
<dbReference type="SUPFAM" id="SSF48208">
    <property type="entry name" value="Six-hairpin glycosidases"/>
    <property type="match status" value="1"/>
</dbReference>
<comment type="similarity">
    <text evidence="1">Belongs to the N-acylglucosamine 2-epimerase family.</text>
</comment>
<dbReference type="GO" id="GO:0016853">
    <property type="term" value="F:isomerase activity"/>
    <property type="evidence" value="ECO:0007669"/>
    <property type="project" value="UniProtKB-KW"/>
</dbReference>
<dbReference type="InterPro" id="IPR010819">
    <property type="entry name" value="AGE/CE"/>
</dbReference>
<dbReference type="PANTHER" id="PTHR15108">
    <property type="entry name" value="N-ACYLGLUCOSAMINE-2-EPIMERASE"/>
    <property type="match status" value="1"/>
</dbReference>
<evidence type="ECO:0000256" key="2">
    <source>
        <dbReference type="ARBA" id="ARBA00023235"/>
    </source>
</evidence>
<dbReference type="GO" id="GO:0005975">
    <property type="term" value="P:carbohydrate metabolic process"/>
    <property type="evidence" value="ECO:0007669"/>
    <property type="project" value="InterPro"/>
</dbReference>
<gene>
    <name evidence="3" type="ORF">E8M12_14725</name>
</gene>
<dbReference type="RefSeq" id="WP_136737026.1">
    <property type="nucleotide sequence ID" value="NZ_SWDB01000037.1"/>
</dbReference>
<reference evidence="3 4" key="1">
    <citation type="submission" date="2019-04" db="EMBL/GenBank/DDBJ databases">
        <title>Thalassotalea guangxiensis sp. nov., isolated from sediment of the coastal wetland.</title>
        <authorList>
            <person name="Zheng S."/>
            <person name="Zhang D."/>
        </authorList>
    </citation>
    <scope>NUCLEOTIDE SEQUENCE [LARGE SCALE GENOMIC DNA]</scope>
    <source>
        <strain evidence="3 4">ZS-4</strain>
    </source>
</reference>
<evidence type="ECO:0000313" key="3">
    <source>
        <dbReference type="EMBL" id="TKB43548.1"/>
    </source>
</evidence>
<dbReference type="OrthoDB" id="9806359at2"/>
<keyword evidence="4" id="KW-1185">Reference proteome</keyword>
<keyword evidence="2 3" id="KW-0413">Isomerase</keyword>
<name>A0A4U1B251_9GAMM</name>
<dbReference type="AlphaFoldDB" id="A0A4U1B251"/>
<comment type="caution">
    <text evidence="3">The sequence shown here is derived from an EMBL/GenBank/DDBJ whole genome shotgun (WGS) entry which is preliminary data.</text>
</comment>
<dbReference type="InterPro" id="IPR012341">
    <property type="entry name" value="6hp_glycosidase-like_sf"/>
</dbReference>
<evidence type="ECO:0000313" key="4">
    <source>
        <dbReference type="Proteomes" id="UP000307999"/>
    </source>
</evidence>
<evidence type="ECO:0000256" key="1">
    <source>
        <dbReference type="ARBA" id="ARBA00008558"/>
    </source>
</evidence>
<proteinExistence type="inferred from homology"/>
<accession>A0A4U1B251</accession>
<dbReference type="InterPro" id="IPR008928">
    <property type="entry name" value="6-hairpin_glycosidase_sf"/>
</dbReference>
<protein>
    <submittedName>
        <fullName evidence="3">Mannose-6-phosphate isomerase</fullName>
    </submittedName>
</protein>
<organism evidence="3 4">
    <name type="scientific">Thalassotalea mangrovi</name>
    <dbReference type="NCBI Taxonomy" id="2572245"/>
    <lineage>
        <taxon>Bacteria</taxon>
        <taxon>Pseudomonadati</taxon>
        <taxon>Pseudomonadota</taxon>
        <taxon>Gammaproteobacteria</taxon>
        <taxon>Alteromonadales</taxon>
        <taxon>Colwelliaceae</taxon>
        <taxon>Thalassotalea</taxon>
    </lineage>
</organism>